<comment type="subcellular location">
    <subcellularLocation>
        <location evidence="1">Cell membrane</location>
        <topology evidence="1">Multi-pass membrane protein</topology>
    </subcellularLocation>
</comment>
<dbReference type="STRING" id="1678841.TBC1_12996"/>
<dbReference type="OrthoDB" id="1096108at2"/>
<evidence type="ECO:0000256" key="5">
    <source>
        <dbReference type="ARBA" id="ARBA00023136"/>
    </source>
</evidence>
<dbReference type="GO" id="GO:0043190">
    <property type="term" value="C:ATP-binding cassette (ABC) transporter complex"/>
    <property type="evidence" value="ECO:0007669"/>
    <property type="project" value="TreeGrafter"/>
</dbReference>
<sequence>MKKLYILILRSYLGPLILTFFIALFILVMQFLWKYIDDLVGKGLQWQVIGELLFYASTTFVPLALPLAILLSSLMTFGNLGERYELVAIKSAGISLRTVMKPLVVLSVLISIFAFFFSNNILPVTNLKFKSILYDVRQQKLALNIREGIFYNGIEGYTMRIGKKEKDGVTIRDIMIYDHTSRMGNTTVTRAEWGRMEQSADGATLDLTLYNGYNYDEKTDRRNERNRPFQRTYFAEQYRRFDLSDFKMMRTNEELFRNHYQMLNLKQLTLAEDSLLRETDLRISGLLRSTEISYFFNNQLDSAYMSRIPDTLKPPDRLPVLIGLDKTETLQVYELALNAARNTRSNIEFNKTDIEARLVLIRKHQVEWHRKFTLSIACLVLFFIGAPLGAIIRKGGLGLPLVISVVFFVIYHVISMTGEKSVKAGTMDPLTGMWLSSVVLLPLGIILTVKATTDSPLLDLDAWKRLFNISRKQTREKAPENNSTTR</sequence>
<keyword evidence="4 6" id="KW-1133">Transmembrane helix</keyword>
<gene>
    <name evidence="7" type="ORF">TBC1_12996</name>
</gene>
<keyword evidence="5 6" id="KW-0472">Membrane</keyword>
<dbReference type="PANTHER" id="PTHR33529:SF6">
    <property type="entry name" value="YJGP_YJGQ FAMILY PERMEASE"/>
    <property type="match status" value="1"/>
</dbReference>
<evidence type="ECO:0000313" key="8">
    <source>
        <dbReference type="Proteomes" id="UP000053091"/>
    </source>
</evidence>
<feature type="transmembrane region" description="Helical" evidence="6">
    <location>
        <begin position="98"/>
        <end position="117"/>
    </location>
</feature>
<dbReference type="PANTHER" id="PTHR33529">
    <property type="entry name" value="SLR0882 PROTEIN-RELATED"/>
    <property type="match status" value="1"/>
</dbReference>
<keyword evidence="3 6" id="KW-0812">Transmembrane</keyword>
<evidence type="ECO:0000256" key="3">
    <source>
        <dbReference type="ARBA" id="ARBA00022692"/>
    </source>
</evidence>
<name>A0A0S7C2U1_9BACT</name>
<evidence type="ECO:0000256" key="6">
    <source>
        <dbReference type="SAM" id="Phobius"/>
    </source>
</evidence>
<dbReference type="RefSeq" id="WP_062045342.1">
    <property type="nucleotide sequence ID" value="NZ_DF968183.1"/>
</dbReference>
<keyword evidence="8" id="KW-1185">Reference proteome</keyword>
<evidence type="ECO:0000256" key="1">
    <source>
        <dbReference type="ARBA" id="ARBA00004651"/>
    </source>
</evidence>
<dbReference type="PATRIC" id="fig|1678841.3.peg.3771"/>
<accession>A0A0S7C2U1</accession>
<protein>
    <submittedName>
        <fullName evidence="7">Predicted permease YjgP/YjgQ family</fullName>
    </submittedName>
</protein>
<feature type="transmembrane region" description="Helical" evidence="6">
    <location>
        <begin position="399"/>
        <end position="418"/>
    </location>
</feature>
<proteinExistence type="predicted"/>
<feature type="transmembrane region" description="Helical" evidence="6">
    <location>
        <begin position="372"/>
        <end position="392"/>
    </location>
</feature>
<evidence type="ECO:0000256" key="2">
    <source>
        <dbReference type="ARBA" id="ARBA00022475"/>
    </source>
</evidence>
<feature type="transmembrane region" description="Helical" evidence="6">
    <location>
        <begin position="430"/>
        <end position="449"/>
    </location>
</feature>
<organism evidence="7">
    <name type="scientific">Lentimicrobium saccharophilum</name>
    <dbReference type="NCBI Taxonomy" id="1678841"/>
    <lineage>
        <taxon>Bacteria</taxon>
        <taxon>Pseudomonadati</taxon>
        <taxon>Bacteroidota</taxon>
        <taxon>Bacteroidia</taxon>
        <taxon>Bacteroidales</taxon>
        <taxon>Lentimicrobiaceae</taxon>
        <taxon>Lentimicrobium</taxon>
    </lineage>
</organism>
<dbReference type="GO" id="GO:0015920">
    <property type="term" value="P:lipopolysaccharide transport"/>
    <property type="evidence" value="ECO:0007669"/>
    <property type="project" value="TreeGrafter"/>
</dbReference>
<dbReference type="AlphaFoldDB" id="A0A0S7C2U1"/>
<evidence type="ECO:0000313" key="7">
    <source>
        <dbReference type="EMBL" id="GAP45175.1"/>
    </source>
</evidence>
<dbReference type="Pfam" id="PF03739">
    <property type="entry name" value="LptF_LptG"/>
    <property type="match status" value="1"/>
</dbReference>
<evidence type="ECO:0000256" key="4">
    <source>
        <dbReference type="ARBA" id="ARBA00022989"/>
    </source>
</evidence>
<reference evidence="7" key="1">
    <citation type="journal article" date="2015" name="Genome Announc.">
        <title>Draft Genome Sequence of Bacteroidales Strain TBC1, a Novel Isolate from a Methanogenic Wastewater Treatment System.</title>
        <authorList>
            <person name="Tourlousse D.M."/>
            <person name="Matsuura N."/>
            <person name="Sun L."/>
            <person name="Toyonaga M."/>
            <person name="Kuroda K."/>
            <person name="Ohashi A."/>
            <person name="Cruz R."/>
            <person name="Yamaguchi T."/>
            <person name="Sekiguchi Y."/>
        </authorList>
    </citation>
    <scope>NUCLEOTIDE SEQUENCE [LARGE SCALE GENOMIC DNA]</scope>
    <source>
        <strain evidence="7">TBC1</strain>
    </source>
</reference>
<feature type="transmembrane region" description="Helical" evidence="6">
    <location>
        <begin position="12"/>
        <end position="33"/>
    </location>
</feature>
<dbReference type="InterPro" id="IPR005495">
    <property type="entry name" value="LptG/LptF_permease"/>
</dbReference>
<feature type="transmembrane region" description="Helical" evidence="6">
    <location>
        <begin position="53"/>
        <end position="77"/>
    </location>
</feature>
<keyword evidence="2" id="KW-1003">Cell membrane</keyword>
<dbReference type="EMBL" id="DF968183">
    <property type="protein sequence ID" value="GAP45175.1"/>
    <property type="molecule type" value="Genomic_DNA"/>
</dbReference>
<dbReference type="Proteomes" id="UP000053091">
    <property type="component" value="Unassembled WGS sequence"/>
</dbReference>